<protein>
    <submittedName>
        <fullName evidence="1">Uncharacterized protein</fullName>
    </submittedName>
</protein>
<dbReference type="EMBL" id="MN738810">
    <property type="protein sequence ID" value="QHS84626.1"/>
    <property type="molecule type" value="Genomic_DNA"/>
</dbReference>
<name>A0A6C0AYM2_9ZZZZ</name>
<dbReference type="AlphaFoldDB" id="A0A6C0AYM2"/>
<reference evidence="1" key="1">
    <citation type="journal article" date="2020" name="Nature">
        <title>Giant virus diversity and host interactions through global metagenomics.</title>
        <authorList>
            <person name="Schulz F."/>
            <person name="Roux S."/>
            <person name="Paez-Espino D."/>
            <person name="Jungbluth S."/>
            <person name="Walsh D.A."/>
            <person name="Denef V.J."/>
            <person name="McMahon K.D."/>
            <person name="Konstantinidis K.T."/>
            <person name="Eloe-Fadrosh E.A."/>
            <person name="Kyrpides N.C."/>
            <person name="Woyke T."/>
        </authorList>
    </citation>
    <scope>NUCLEOTIDE SEQUENCE</scope>
    <source>
        <strain evidence="1">GVMAG-S-ERX556022-25</strain>
    </source>
</reference>
<sequence length="242" mass="29028">MTSLEEYLDTMPTRIKVSATPLLNKITEKMNSDKGYDNHHYSFRQLTQIVTELIKSNNKLRSEVADLKRWVQVKKRKIVIVDWLNENYQINENYKEFVNKIVVTSNLLEIIFQTNLIEGIQRIFEEYMSKMEDQKIPFKSFDQKSNTIYVYNEESKWEVLSSEDFNNIVSILSKKILVEFKIWQDKNQHQLYTDDFSVIYIQNTKKIIGGDIPLEKLRRQIHINLYKYLKMNLQNTIEYEFS</sequence>
<evidence type="ECO:0000313" key="1">
    <source>
        <dbReference type="EMBL" id="QHS84626.1"/>
    </source>
</evidence>
<proteinExistence type="predicted"/>
<organism evidence="1">
    <name type="scientific">viral metagenome</name>
    <dbReference type="NCBI Taxonomy" id="1070528"/>
    <lineage>
        <taxon>unclassified sequences</taxon>
        <taxon>metagenomes</taxon>
        <taxon>organismal metagenomes</taxon>
    </lineage>
</organism>
<accession>A0A6C0AYM2</accession>